<gene>
    <name evidence="2" type="ORF">HYG85_21655</name>
</gene>
<dbReference type="KEGG" id="vgu:HYG85_21655"/>
<keyword evidence="3" id="KW-1185">Reference proteome</keyword>
<evidence type="ECO:0000256" key="1">
    <source>
        <dbReference type="SAM" id="SignalP"/>
    </source>
</evidence>
<dbReference type="AlphaFoldDB" id="A0A8J8SDZ8"/>
<dbReference type="SUPFAM" id="SSF53850">
    <property type="entry name" value="Periplasmic binding protein-like II"/>
    <property type="match status" value="1"/>
</dbReference>
<dbReference type="EMBL" id="CP058561">
    <property type="protein sequence ID" value="QUH31388.1"/>
    <property type="molecule type" value="Genomic_DNA"/>
</dbReference>
<organism evidence="2 3">
    <name type="scientific">Vallitalea guaymasensis</name>
    <dbReference type="NCBI Taxonomy" id="1185412"/>
    <lineage>
        <taxon>Bacteria</taxon>
        <taxon>Bacillati</taxon>
        <taxon>Bacillota</taxon>
        <taxon>Clostridia</taxon>
        <taxon>Lachnospirales</taxon>
        <taxon>Vallitaleaceae</taxon>
        <taxon>Vallitalea</taxon>
    </lineage>
</organism>
<sequence>MKKILVLTLCFVFATTLFVGCNKEKAVNKTGEEKNMSDREELEKNMFGWEIPNETIQISHFYASAQNPDKTEKETKAMRDYLLKEFNVELNKIVYDTDSNERLNLMLASNKYPDIITGLSLQEAKKWADLGKAIELSQYIESDSELSNKYGEILNRFTDKEGKIYYLSSGWGFLPIPDYAVHIRYDYWKELGEPSVATPEEYFNVLKQMQALHPTNENGEKVYALSTRGWNNTFNTLAGIWGIKDGYKENTNHELTHWVNTPEGLEMALWINQFHLNDMLDPDSFINKFEDWKAKTSNERILGHIGGWWTTWNAGHEVWQKTDENWTEEKRFIQVKVKSENVDEAYYTPVNTTGGSYTIITDKCKDPESVIKWFNFEISDMGTKLMGWGVPNTENSLWNTDGTEWSFVEEKKQDVINSTLDYTNLQETVSGGRFCLVGGTGLKEDKTTYYFDQNFNDLAKWKKLMNDNLADTIYDHSAFKGIVFPPQERATFIKQQVKDMLLSGWAEVVTASSQEECETKFFELRDKLSNVGIKELEEFVTIQYKANLERYYK</sequence>
<name>A0A8J8SDZ8_9FIRM</name>
<dbReference type="RefSeq" id="WP_212691431.1">
    <property type="nucleotide sequence ID" value="NZ_CP058561.1"/>
</dbReference>
<evidence type="ECO:0000313" key="2">
    <source>
        <dbReference type="EMBL" id="QUH31388.1"/>
    </source>
</evidence>
<feature type="chain" id="PRO_5039159452" evidence="1">
    <location>
        <begin position="20"/>
        <end position="553"/>
    </location>
</feature>
<proteinExistence type="predicted"/>
<evidence type="ECO:0000313" key="3">
    <source>
        <dbReference type="Proteomes" id="UP000677305"/>
    </source>
</evidence>
<keyword evidence="1" id="KW-0732">Signal</keyword>
<protein>
    <submittedName>
        <fullName evidence="2">Sugar ABC transporter substrate-binding protein</fullName>
    </submittedName>
</protein>
<accession>A0A8J8SDZ8</accession>
<dbReference type="Gene3D" id="3.40.190.10">
    <property type="entry name" value="Periplasmic binding protein-like II"/>
    <property type="match status" value="2"/>
</dbReference>
<dbReference type="Proteomes" id="UP000677305">
    <property type="component" value="Chromosome"/>
</dbReference>
<dbReference type="PROSITE" id="PS51257">
    <property type="entry name" value="PROKAR_LIPOPROTEIN"/>
    <property type="match status" value="1"/>
</dbReference>
<reference evidence="2 3" key="1">
    <citation type="submission" date="2020-07" db="EMBL/GenBank/DDBJ databases">
        <title>Vallitalea guaymasensis genome.</title>
        <authorList>
            <person name="Postec A."/>
        </authorList>
    </citation>
    <scope>NUCLEOTIDE SEQUENCE [LARGE SCALE GENOMIC DNA]</scope>
    <source>
        <strain evidence="2 3">Ra1766G1</strain>
    </source>
</reference>
<feature type="signal peptide" evidence="1">
    <location>
        <begin position="1"/>
        <end position="19"/>
    </location>
</feature>